<dbReference type="AlphaFoldDB" id="A0A284RP12"/>
<proteinExistence type="predicted"/>
<dbReference type="Proteomes" id="UP000219338">
    <property type="component" value="Unassembled WGS sequence"/>
</dbReference>
<name>A0A284RP12_ARMOS</name>
<protein>
    <submittedName>
        <fullName evidence="1">Uncharacterized protein</fullName>
    </submittedName>
</protein>
<reference evidence="2" key="1">
    <citation type="journal article" date="2017" name="Nat. Ecol. Evol.">
        <title>Genome expansion and lineage-specific genetic innovations in the forest pathogenic fungi Armillaria.</title>
        <authorList>
            <person name="Sipos G."/>
            <person name="Prasanna A.N."/>
            <person name="Walter M.C."/>
            <person name="O'Connor E."/>
            <person name="Balint B."/>
            <person name="Krizsan K."/>
            <person name="Kiss B."/>
            <person name="Hess J."/>
            <person name="Varga T."/>
            <person name="Slot J."/>
            <person name="Riley R."/>
            <person name="Boka B."/>
            <person name="Rigling D."/>
            <person name="Barry K."/>
            <person name="Lee J."/>
            <person name="Mihaltcheva S."/>
            <person name="LaButti K."/>
            <person name="Lipzen A."/>
            <person name="Waldron R."/>
            <person name="Moloney N.M."/>
            <person name="Sperisen C."/>
            <person name="Kredics L."/>
            <person name="Vagvoelgyi C."/>
            <person name="Patrignani A."/>
            <person name="Fitzpatrick D."/>
            <person name="Nagy I."/>
            <person name="Doyle S."/>
            <person name="Anderson J.B."/>
            <person name="Grigoriev I.V."/>
            <person name="Gueldener U."/>
            <person name="Muensterkoetter M."/>
            <person name="Nagy L.G."/>
        </authorList>
    </citation>
    <scope>NUCLEOTIDE SEQUENCE [LARGE SCALE GENOMIC DNA]</scope>
    <source>
        <strain evidence="2">C18/9</strain>
    </source>
</reference>
<keyword evidence="2" id="KW-1185">Reference proteome</keyword>
<dbReference type="OrthoDB" id="2802364at2759"/>
<accession>A0A284RP12</accession>
<dbReference type="STRING" id="47428.A0A284RP12"/>
<sequence>MIRNSLLSRGEDPLRLLHHHLNVQMISPPPLNPTSLPATIDMKALSENNLPTHVIVLFPPRRPPVLIPIDADRYTHGFRAELVSPPSTRAAPYRSASNELRIALPLTSPLTIVPHPASLALLLLFGMGLETCQNDLAYRMLPASVVDEFPNAAAMAQVMSLSGDEEFDRRVQFNMGLWRNILGLGIKDTKIAELVRTAVGVTSEARKLRARG</sequence>
<evidence type="ECO:0000313" key="1">
    <source>
        <dbReference type="EMBL" id="SJL10478.1"/>
    </source>
</evidence>
<dbReference type="EMBL" id="FUEG01000012">
    <property type="protein sequence ID" value="SJL10478.1"/>
    <property type="molecule type" value="Genomic_DNA"/>
</dbReference>
<organism evidence="1 2">
    <name type="scientific">Armillaria ostoyae</name>
    <name type="common">Armillaria root rot fungus</name>
    <dbReference type="NCBI Taxonomy" id="47428"/>
    <lineage>
        <taxon>Eukaryota</taxon>
        <taxon>Fungi</taxon>
        <taxon>Dikarya</taxon>
        <taxon>Basidiomycota</taxon>
        <taxon>Agaricomycotina</taxon>
        <taxon>Agaricomycetes</taxon>
        <taxon>Agaricomycetidae</taxon>
        <taxon>Agaricales</taxon>
        <taxon>Marasmiineae</taxon>
        <taxon>Physalacriaceae</taxon>
        <taxon>Armillaria</taxon>
    </lineage>
</organism>
<evidence type="ECO:0000313" key="2">
    <source>
        <dbReference type="Proteomes" id="UP000219338"/>
    </source>
</evidence>
<dbReference type="OMA" id="LPATIDM"/>
<gene>
    <name evidence="1" type="ORF">ARMOST_13864</name>
</gene>